<evidence type="ECO:0000313" key="2">
    <source>
        <dbReference type="EMBL" id="CAH0001210.1"/>
    </source>
</evidence>
<comment type="caution">
    <text evidence="2">The sequence shown here is derived from an EMBL/GenBank/DDBJ whole genome shotgun (WGS) entry which is preliminary data.</text>
</comment>
<gene>
    <name evidence="2" type="ORF">CBYS24578_00001388</name>
</gene>
<dbReference type="Proteomes" id="UP000754883">
    <property type="component" value="Unassembled WGS sequence"/>
</dbReference>
<dbReference type="EMBL" id="CABFNO020001560">
    <property type="protein sequence ID" value="CAH0001210.1"/>
    <property type="molecule type" value="Genomic_DNA"/>
</dbReference>
<sequence>MAPATAKSSKPIARSIIIIKGHQSKSSGCVRGGPAHEGLNRLRETRLWMRSFEDVKVDMYTKERDLSDDDDDAQWPKGGPGGTPGDGIGIGHLISQFHLENPSGKLQK</sequence>
<feature type="region of interest" description="Disordered" evidence="1">
    <location>
        <begin position="63"/>
        <end position="91"/>
    </location>
</feature>
<evidence type="ECO:0000256" key="1">
    <source>
        <dbReference type="SAM" id="MobiDB-lite"/>
    </source>
</evidence>
<keyword evidence="3" id="KW-1185">Reference proteome</keyword>
<proteinExistence type="predicted"/>
<feature type="compositionally biased region" description="Gly residues" evidence="1">
    <location>
        <begin position="78"/>
        <end position="90"/>
    </location>
</feature>
<name>A0A9N9UW26_9HYPO</name>
<dbReference type="AlphaFoldDB" id="A0A9N9UW26"/>
<evidence type="ECO:0000313" key="3">
    <source>
        <dbReference type="Proteomes" id="UP000754883"/>
    </source>
</evidence>
<reference evidence="2" key="1">
    <citation type="submission" date="2021-10" db="EMBL/GenBank/DDBJ databases">
        <authorList>
            <person name="Piombo E."/>
        </authorList>
    </citation>
    <scope>NUCLEOTIDE SEQUENCE</scope>
</reference>
<dbReference type="OrthoDB" id="10526381at2759"/>
<protein>
    <submittedName>
        <fullName evidence="2">Uncharacterized protein</fullName>
    </submittedName>
</protein>
<accession>A0A9N9UW26</accession>
<organism evidence="2 3">
    <name type="scientific">Clonostachys byssicola</name>
    <dbReference type="NCBI Taxonomy" id="160290"/>
    <lineage>
        <taxon>Eukaryota</taxon>
        <taxon>Fungi</taxon>
        <taxon>Dikarya</taxon>
        <taxon>Ascomycota</taxon>
        <taxon>Pezizomycotina</taxon>
        <taxon>Sordariomycetes</taxon>
        <taxon>Hypocreomycetidae</taxon>
        <taxon>Hypocreales</taxon>
        <taxon>Bionectriaceae</taxon>
        <taxon>Clonostachys</taxon>
    </lineage>
</organism>